<protein>
    <submittedName>
        <fullName evidence="1">Uncharacterized protein</fullName>
    </submittedName>
</protein>
<dbReference type="Proteomes" id="UP000036449">
    <property type="component" value="Unassembled WGS sequence"/>
</dbReference>
<reference evidence="1 2" key="1">
    <citation type="submission" date="2015-03" db="EMBL/GenBank/DDBJ databases">
        <title>Genome sequencing of Methylobacterium tarhaniae DSM 25844.</title>
        <authorList>
            <person name="Chaudhry V."/>
            <person name="Patil P.B."/>
        </authorList>
    </citation>
    <scope>NUCLEOTIDE SEQUENCE [LARGE SCALE GENOMIC DNA]</scope>
    <source>
        <strain evidence="1 2">DSM 25844</strain>
    </source>
</reference>
<gene>
    <name evidence="1" type="ORF">VQ03_28965</name>
</gene>
<comment type="caution">
    <text evidence="1">The sequence shown here is derived from an EMBL/GenBank/DDBJ whole genome shotgun (WGS) entry which is preliminary data.</text>
</comment>
<organism evidence="1 2">
    <name type="scientific">Methylobacterium tarhaniae</name>
    <dbReference type="NCBI Taxonomy" id="1187852"/>
    <lineage>
        <taxon>Bacteria</taxon>
        <taxon>Pseudomonadati</taxon>
        <taxon>Pseudomonadota</taxon>
        <taxon>Alphaproteobacteria</taxon>
        <taxon>Hyphomicrobiales</taxon>
        <taxon>Methylobacteriaceae</taxon>
        <taxon>Methylobacterium</taxon>
    </lineage>
</organism>
<keyword evidence="2" id="KW-1185">Reference proteome</keyword>
<dbReference type="PATRIC" id="fig|1187852.3.peg.4172"/>
<dbReference type="AlphaFoldDB" id="A0A0J6S3Z1"/>
<evidence type="ECO:0000313" key="2">
    <source>
        <dbReference type="Proteomes" id="UP000036449"/>
    </source>
</evidence>
<dbReference type="EMBL" id="LABZ01000290">
    <property type="protein sequence ID" value="KMO29910.1"/>
    <property type="molecule type" value="Genomic_DNA"/>
</dbReference>
<sequence>MHELAADRTKRNSIREEPLRAAIRGSHRLTVWRGHSGRRYVVTILPLTSEDAVKTAAGVALAVRRNAGAVATLIAVRSCRQGDPGFLGWLAACCQRGATELHVHTLTEGEAGRAAVVADLTARPPQPPPASAALVRVA</sequence>
<accession>A0A0J6S3Z1</accession>
<name>A0A0J6S3Z1_9HYPH</name>
<evidence type="ECO:0000313" key="1">
    <source>
        <dbReference type="EMBL" id="KMO29910.1"/>
    </source>
</evidence>
<proteinExistence type="predicted"/>